<reference evidence="2 3" key="1">
    <citation type="journal article" date="2019" name="Int. J. Syst. Evol. Microbiol.">
        <title>The Global Catalogue of Microorganisms (GCM) 10K type strain sequencing project: providing services to taxonomists for standard genome sequencing and annotation.</title>
        <authorList>
            <consortium name="The Broad Institute Genomics Platform"/>
            <consortium name="The Broad Institute Genome Sequencing Center for Infectious Disease"/>
            <person name="Wu L."/>
            <person name="Ma J."/>
        </authorList>
    </citation>
    <scope>NUCLEOTIDE SEQUENCE [LARGE SCALE GENOMIC DNA]</scope>
    <source>
        <strain evidence="2 3">JCM 3106</strain>
    </source>
</reference>
<dbReference type="EMBL" id="BAAAWD010000011">
    <property type="protein sequence ID" value="GAA3014798.1"/>
    <property type="molecule type" value="Genomic_DNA"/>
</dbReference>
<feature type="transmembrane region" description="Helical" evidence="1">
    <location>
        <begin position="62"/>
        <end position="94"/>
    </location>
</feature>
<feature type="transmembrane region" description="Helical" evidence="1">
    <location>
        <begin position="106"/>
        <end position="134"/>
    </location>
</feature>
<keyword evidence="1" id="KW-0812">Transmembrane</keyword>
<gene>
    <name evidence="2" type="ORF">GCM10017559_42680</name>
</gene>
<dbReference type="Proteomes" id="UP001499930">
    <property type="component" value="Unassembled WGS sequence"/>
</dbReference>
<organism evidence="2 3">
    <name type="scientific">Streptosporangium longisporum</name>
    <dbReference type="NCBI Taxonomy" id="46187"/>
    <lineage>
        <taxon>Bacteria</taxon>
        <taxon>Bacillati</taxon>
        <taxon>Actinomycetota</taxon>
        <taxon>Actinomycetes</taxon>
        <taxon>Streptosporangiales</taxon>
        <taxon>Streptosporangiaceae</taxon>
        <taxon>Streptosporangium</taxon>
    </lineage>
</organism>
<comment type="caution">
    <text evidence="2">The sequence shown here is derived from an EMBL/GenBank/DDBJ whole genome shotgun (WGS) entry which is preliminary data.</text>
</comment>
<name>A0ABN3Y2E7_9ACTN</name>
<evidence type="ECO:0000313" key="2">
    <source>
        <dbReference type="EMBL" id="GAA3014798.1"/>
    </source>
</evidence>
<evidence type="ECO:0000256" key="1">
    <source>
        <dbReference type="SAM" id="Phobius"/>
    </source>
</evidence>
<protein>
    <submittedName>
        <fullName evidence="2">Uncharacterized protein</fullName>
    </submittedName>
</protein>
<keyword evidence="3" id="KW-1185">Reference proteome</keyword>
<keyword evidence="1" id="KW-1133">Transmembrane helix</keyword>
<sequence length="573" mass="63398">MQNSTRYLCAGAYLDDHFRDRVLREVLDDPYRAVPPSHGGFDLLPVVLHCLRAERLLLVRDVVVSVLLTAACLLASSIGGIVLSLMLLAALFTLPRMRRLPLGQRIVSVLVLQFLITLPLTLVFSVITVLRFLTASYQPSFDVNGTVTPVASDHPLLSLLLLFCAFAVALGYRVVWHFTLRVMLKPGATAGRIDEAPRFADRLAYIDRAQWGNITLYGNEYPFVGAGDVQRSWSIVVELDRLKGEKGDPHHGTRPRAHIDPVDLHAFVRTRLLEMRDAVEFPGERVERLHISDQLAVRGVFTRTEWPNVTGPRSWREQGHPLIDPDTGLPRFSAGKETVDAVIRNPQGGIRHYQRVTVTAEAPEIRDGDVQLAPAEDQEVVVSAFIHLAVEGRMLYTQCVVTVLPPVRDDFQIDRLFSLGDAALVGAAFEHAGLKLVADVMFAPARLVRTAYQAMRRSRSAANPAAFLLYPFGSRFSVRELGAAHRTDRFMQRLDAVKYSRIIEQRLTEAVVDYLEAFGVETSGYRQQATSVIDHSVHFVDNGVHVNSGGTVNGPVAAGSGATAVQHRTGEGR</sequence>
<feature type="transmembrane region" description="Helical" evidence="1">
    <location>
        <begin position="154"/>
        <end position="175"/>
    </location>
</feature>
<accession>A0ABN3Y2E7</accession>
<proteinExistence type="predicted"/>
<keyword evidence="1" id="KW-0472">Membrane</keyword>
<dbReference type="RefSeq" id="WP_344898064.1">
    <property type="nucleotide sequence ID" value="NZ_BAAAWD010000011.1"/>
</dbReference>
<evidence type="ECO:0000313" key="3">
    <source>
        <dbReference type="Proteomes" id="UP001499930"/>
    </source>
</evidence>